<dbReference type="InterPro" id="IPR050087">
    <property type="entry name" value="AON_synthase_class-II"/>
</dbReference>
<dbReference type="Gene3D" id="3.40.640.10">
    <property type="entry name" value="Type I PLP-dependent aspartate aminotransferase-like (Major domain)"/>
    <property type="match status" value="1"/>
</dbReference>
<dbReference type="AlphaFoldDB" id="A0A085YYF7"/>
<evidence type="ECO:0000313" key="4">
    <source>
        <dbReference type="EMBL" id="KFE97220.1"/>
    </source>
</evidence>
<evidence type="ECO:0000259" key="3">
    <source>
        <dbReference type="Pfam" id="PF00155"/>
    </source>
</evidence>
<dbReference type="Proteomes" id="UP000028703">
    <property type="component" value="Unassembled WGS sequence"/>
</dbReference>
<dbReference type="InterPro" id="IPR015422">
    <property type="entry name" value="PyrdxlP-dep_Trfase_small"/>
</dbReference>
<dbReference type="OrthoDB" id="9807157at2"/>
<reference evidence="4 5" key="1">
    <citation type="submission" date="2014-07" db="EMBL/GenBank/DDBJ databases">
        <title>Genome of Chryseobacterium luteum DSM 18605.</title>
        <authorList>
            <person name="Stropko S.J."/>
            <person name="Pipes S.E."/>
            <person name="Newman J.D."/>
        </authorList>
    </citation>
    <scope>NUCLEOTIDE SEQUENCE [LARGE SCALE GENOMIC DNA]</scope>
    <source>
        <strain evidence="4 5">DSM 18605</strain>
    </source>
</reference>
<keyword evidence="2" id="KW-0808">Transferase</keyword>
<protein>
    <submittedName>
        <fullName evidence="4">2-amino-3-ketobutyrate CoA ligase</fullName>
    </submittedName>
</protein>
<dbReference type="EMBL" id="JPRO01000027">
    <property type="protein sequence ID" value="KFE97220.1"/>
    <property type="molecule type" value="Genomic_DNA"/>
</dbReference>
<sequence>MTIDFTTATFKDFENIPDYDIAQRADYFYQFLDHMKSRGHMNYRLKNTSGTNATLNINIADQNKEYVSFVSSDYLGFTQHPKVKQAAIDGIGKYGTGTGATPLIGGYFDYHSALEKKIAGFFGRNEDEAVLFTTGYTANSATLQILMQKEDIAILDMAVHASVHEGCAFTNKKTFPHNNLEALEHILKMSESTYRTKLVVVDGVYSQDGDTSRINEIYDLARKYNAYIMVDDVHGVGILGETGRGTLELAGLMDKVDFITGTFSKTFGNLGGFVITNKKIASFLKFQSRQQIFSATAPPSSAGIVKAIDLIDEEPIWRERLWNNINYFKKGLDDMGLDTGITCSAIIPVKIGDQNKMWDIGRILIEKGIYTNPIMYPAVARKDARIRMSVTARHEKEHLDKTLNVFDDINKKLHIAKKL</sequence>
<gene>
    <name evidence="4" type="ORF">IX38_20900</name>
</gene>
<proteinExistence type="predicted"/>
<comment type="cofactor">
    <cofactor evidence="1">
        <name>pyridoxal 5'-phosphate</name>
        <dbReference type="ChEBI" id="CHEBI:597326"/>
    </cofactor>
</comment>
<dbReference type="Pfam" id="PF00155">
    <property type="entry name" value="Aminotran_1_2"/>
    <property type="match status" value="1"/>
</dbReference>
<feature type="domain" description="Aminotransferase class I/classII large" evidence="3">
    <location>
        <begin position="66"/>
        <end position="404"/>
    </location>
</feature>
<dbReference type="Gene3D" id="3.90.1150.10">
    <property type="entry name" value="Aspartate Aminotransferase, domain 1"/>
    <property type="match status" value="1"/>
</dbReference>
<dbReference type="GO" id="GO:0016740">
    <property type="term" value="F:transferase activity"/>
    <property type="evidence" value="ECO:0007669"/>
    <property type="project" value="UniProtKB-KW"/>
</dbReference>
<dbReference type="eggNOG" id="COG0156">
    <property type="taxonomic scope" value="Bacteria"/>
</dbReference>
<comment type="caution">
    <text evidence="4">The sequence shown here is derived from an EMBL/GenBank/DDBJ whole genome shotgun (WGS) entry which is preliminary data.</text>
</comment>
<accession>A0A085YYF7</accession>
<keyword evidence="4" id="KW-0436">Ligase</keyword>
<dbReference type="PANTHER" id="PTHR13693">
    <property type="entry name" value="CLASS II AMINOTRANSFERASE/8-AMINO-7-OXONONANOATE SYNTHASE"/>
    <property type="match status" value="1"/>
</dbReference>
<dbReference type="InterPro" id="IPR015421">
    <property type="entry name" value="PyrdxlP-dep_Trfase_major"/>
</dbReference>
<keyword evidence="5" id="KW-1185">Reference proteome</keyword>
<dbReference type="SUPFAM" id="SSF53383">
    <property type="entry name" value="PLP-dependent transferases"/>
    <property type="match status" value="1"/>
</dbReference>
<dbReference type="RefSeq" id="WP_034707713.1">
    <property type="nucleotide sequence ID" value="NZ_JPRO01000027.1"/>
</dbReference>
<dbReference type="InterPro" id="IPR004839">
    <property type="entry name" value="Aminotransferase_I/II_large"/>
</dbReference>
<organism evidence="4 5">
    <name type="scientific">Chryseobacterium luteum</name>
    <dbReference type="NCBI Taxonomy" id="421531"/>
    <lineage>
        <taxon>Bacteria</taxon>
        <taxon>Pseudomonadati</taxon>
        <taxon>Bacteroidota</taxon>
        <taxon>Flavobacteriia</taxon>
        <taxon>Flavobacteriales</taxon>
        <taxon>Weeksellaceae</taxon>
        <taxon>Chryseobacterium group</taxon>
        <taxon>Chryseobacterium</taxon>
    </lineage>
</organism>
<dbReference type="GO" id="GO:0016874">
    <property type="term" value="F:ligase activity"/>
    <property type="evidence" value="ECO:0007669"/>
    <property type="project" value="UniProtKB-KW"/>
</dbReference>
<evidence type="ECO:0000256" key="2">
    <source>
        <dbReference type="ARBA" id="ARBA00022679"/>
    </source>
</evidence>
<dbReference type="PANTHER" id="PTHR13693:SF3">
    <property type="entry name" value="LD36009P"/>
    <property type="match status" value="1"/>
</dbReference>
<evidence type="ECO:0000313" key="5">
    <source>
        <dbReference type="Proteomes" id="UP000028703"/>
    </source>
</evidence>
<name>A0A085YYF7_9FLAO</name>
<dbReference type="GO" id="GO:0030170">
    <property type="term" value="F:pyridoxal phosphate binding"/>
    <property type="evidence" value="ECO:0007669"/>
    <property type="project" value="InterPro"/>
</dbReference>
<dbReference type="InterPro" id="IPR015424">
    <property type="entry name" value="PyrdxlP-dep_Trfase"/>
</dbReference>
<evidence type="ECO:0000256" key="1">
    <source>
        <dbReference type="ARBA" id="ARBA00001933"/>
    </source>
</evidence>
<dbReference type="STRING" id="421531.IX38_20900"/>